<feature type="domain" description="DNA2/NAM7 helicase helicase" evidence="2">
    <location>
        <begin position="321"/>
        <end position="425"/>
    </location>
</feature>
<evidence type="ECO:0000313" key="4">
    <source>
        <dbReference type="EMBL" id="OJA18615.1"/>
    </source>
</evidence>
<dbReference type="GO" id="GO:0031380">
    <property type="term" value="C:nuclear RNA-directed RNA polymerase complex"/>
    <property type="evidence" value="ECO:0007669"/>
    <property type="project" value="TreeGrafter"/>
</dbReference>
<keyword evidence="5" id="KW-1185">Reference proteome</keyword>
<comment type="caution">
    <text evidence="4">The sequence shown here is derived from an EMBL/GenBank/DDBJ whole genome shotgun (WGS) entry which is preliminary data.</text>
</comment>
<feature type="region of interest" description="Disordered" evidence="1">
    <location>
        <begin position="193"/>
        <end position="260"/>
    </location>
</feature>
<dbReference type="OrthoDB" id="2423195at2759"/>
<organism evidence="4 5">
    <name type="scientific">Rhizopogon vesiculosus</name>
    <dbReference type="NCBI Taxonomy" id="180088"/>
    <lineage>
        <taxon>Eukaryota</taxon>
        <taxon>Fungi</taxon>
        <taxon>Dikarya</taxon>
        <taxon>Basidiomycota</taxon>
        <taxon>Agaricomycotina</taxon>
        <taxon>Agaricomycetes</taxon>
        <taxon>Agaricomycetidae</taxon>
        <taxon>Boletales</taxon>
        <taxon>Suillineae</taxon>
        <taxon>Rhizopogonaceae</taxon>
        <taxon>Rhizopogon</taxon>
    </lineage>
</organism>
<dbReference type="SUPFAM" id="SSF52540">
    <property type="entry name" value="P-loop containing nucleoside triphosphate hydrolases"/>
    <property type="match status" value="1"/>
</dbReference>
<dbReference type="Pfam" id="PF13086">
    <property type="entry name" value="AAA_11"/>
    <property type="match status" value="1"/>
</dbReference>
<dbReference type="Gene3D" id="3.40.50.300">
    <property type="entry name" value="P-loop containing nucleotide triphosphate hydrolases"/>
    <property type="match status" value="3"/>
</dbReference>
<evidence type="ECO:0000313" key="5">
    <source>
        <dbReference type="Proteomes" id="UP000183567"/>
    </source>
</evidence>
<reference evidence="4 5" key="1">
    <citation type="submission" date="2016-03" db="EMBL/GenBank/DDBJ databases">
        <title>Comparative genomics of the ectomycorrhizal sister species Rhizopogon vinicolor and Rhizopogon vesiculosus (Basidiomycota: Boletales) reveals a divergence of the mating type B locus.</title>
        <authorList>
            <person name="Mujic A.B."/>
            <person name="Kuo A."/>
            <person name="Tritt A."/>
            <person name="Lipzen A."/>
            <person name="Chen C."/>
            <person name="Johnson J."/>
            <person name="Sharma A."/>
            <person name="Barry K."/>
            <person name="Grigoriev I.V."/>
            <person name="Spatafora J.W."/>
        </authorList>
    </citation>
    <scope>NUCLEOTIDE SEQUENCE [LARGE SCALE GENOMIC DNA]</scope>
    <source>
        <strain evidence="4 5">AM-OR11-056</strain>
    </source>
</reference>
<evidence type="ECO:0000256" key="1">
    <source>
        <dbReference type="SAM" id="MobiDB-lite"/>
    </source>
</evidence>
<dbReference type="GO" id="GO:0031048">
    <property type="term" value="P:regulatory ncRNA-mediated heterochromatin formation"/>
    <property type="evidence" value="ECO:0007669"/>
    <property type="project" value="TreeGrafter"/>
</dbReference>
<feature type="compositionally biased region" description="Acidic residues" evidence="1">
    <location>
        <begin position="193"/>
        <end position="219"/>
    </location>
</feature>
<dbReference type="PANTHER" id="PTHR10887:SF341">
    <property type="entry name" value="NFX1-TYPE ZINC FINGER-CONTAINING PROTEIN 1"/>
    <property type="match status" value="1"/>
</dbReference>
<accession>A0A1J8QD86</accession>
<dbReference type="InterPro" id="IPR027417">
    <property type="entry name" value="P-loop_NTPase"/>
</dbReference>
<sequence length="637" mass="72522">MIAFTNHALDHMLSSVLDAKITNKVVRLGSRSADERIAEFSIEKLEEVNEESRLNRTFARKRWELKSTQEAIKKLMENVLKHDFESDSAEIMKYLSTFHPEHHGYIDAPPSWIRNIKMLFGDDDDDAGEWQQQGRRGKTFTKDMSFYAFWRDGSDLAFIEALSDGSYAPWRPKTPPQEAMGNKFNVLEQDAWPESEDEYATGEEDDDSLSESEDEDVPVEDAWMKVKVKPPSPEPASPKEAPAPPSRTTPTPPEFETRNNTGISQADFKDLDGFLAEIGCAQLPIVPTSTRPLDMLLEYVGDVWTMSRLERHILHTFWVDQTRIELAESQKGEFERLREVHENILRECNEGKEEVRRNLLRKIDIIGCTTTGAAKLATLLKSLGPRVLLVEEAGQVLEAHVLGSLVDSIEHLILIGDPLQLRPTLNNFSLSMDSRRGRDLYRFDMSLMERLSSSGLAMSQIDVQRRMRPSISNLIRHTLYPRLEDHELVHHYPPVRGIAKNVFFLTHSHRENEGAEDTASKYNLYEVGMIRELVLYLLRQGCYSEEGDIVVLCAYLGQLAKLRDALANEVAIVIDERDQAALADQEGDDESEFGSGITIEHVKVTKRVRLRTVDNYQGEEGRVSFCATSLHFLNLFL</sequence>
<dbReference type="GO" id="GO:0004386">
    <property type="term" value="F:helicase activity"/>
    <property type="evidence" value="ECO:0007669"/>
    <property type="project" value="InterPro"/>
</dbReference>
<protein>
    <recommendedName>
        <fullName evidence="6">DNA2/NAM7 helicase helicase domain-containing protein</fullName>
    </recommendedName>
</protein>
<feature type="domain" description="DNA2/NAM7 helicase-like C-terminal" evidence="3">
    <location>
        <begin position="444"/>
        <end position="623"/>
    </location>
</feature>
<dbReference type="Pfam" id="PF13087">
    <property type="entry name" value="AAA_12"/>
    <property type="match status" value="1"/>
</dbReference>
<dbReference type="EMBL" id="LVVM01001402">
    <property type="protein sequence ID" value="OJA18615.1"/>
    <property type="molecule type" value="Genomic_DNA"/>
</dbReference>
<feature type="compositionally biased region" description="Pro residues" evidence="1">
    <location>
        <begin position="230"/>
        <end position="253"/>
    </location>
</feature>
<dbReference type="Proteomes" id="UP000183567">
    <property type="component" value="Unassembled WGS sequence"/>
</dbReference>
<evidence type="ECO:0000259" key="2">
    <source>
        <dbReference type="Pfam" id="PF13086"/>
    </source>
</evidence>
<dbReference type="InterPro" id="IPR041679">
    <property type="entry name" value="DNA2/NAM7-like_C"/>
</dbReference>
<dbReference type="STRING" id="180088.A0A1J8QD86"/>
<name>A0A1J8QD86_9AGAM</name>
<gene>
    <name evidence="4" type="ORF">AZE42_01788</name>
</gene>
<dbReference type="PANTHER" id="PTHR10887">
    <property type="entry name" value="DNA2/NAM7 HELICASE FAMILY"/>
    <property type="match status" value="1"/>
</dbReference>
<dbReference type="InterPro" id="IPR041677">
    <property type="entry name" value="DNA2/NAM7_AAA_11"/>
</dbReference>
<dbReference type="InterPro" id="IPR045055">
    <property type="entry name" value="DNA2/NAM7-like"/>
</dbReference>
<proteinExistence type="predicted"/>
<dbReference type="AlphaFoldDB" id="A0A1J8QD86"/>
<evidence type="ECO:0000259" key="3">
    <source>
        <dbReference type="Pfam" id="PF13087"/>
    </source>
</evidence>
<evidence type="ECO:0008006" key="6">
    <source>
        <dbReference type="Google" id="ProtNLM"/>
    </source>
</evidence>